<evidence type="ECO:0000313" key="6">
    <source>
        <dbReference type="EMBL" id="KAJ3427585.1"/>
    </source>
</evidence>
<dbReference type="SUPFAM" id="SSF50969">
    <property type="entry name" value="YVTN repeat-like/Quinoprotein amine dehydrogenase"/>
    <property type="match status" value="1"/>
</dbReference>
<dbReference type="PANTHER" id="PTHR19858">
    <property type="entry name" value="WD40 REPEAT PROTEIN"/>
    <property type="match status" value="1"/>
</dbReference>
<dbReference type="InterPro" id="IPR020472">
    <property type="entry name" value="WD40_PAC1"/>
</dbReference>
<accession>A0AAV7YHR8</accession>
<dbReference type="InterPro" id="IPR011044">
    <property type="entry name" value="Quino_amine_DH_bsu"/>
</dbReference>
<sequence>MFSYQFSNLIGMVYKQGNLIFTRDGRTLLSPVGNRISMFNLEKSTTRTLPIQTRHDIKSISLSPDQNFLVATDKIGEKLFINFNTFAVLKKFNFGRMSSILKFNNTGKLFCVAIGSLIELWRTPSFKVQFSDFEKIARFTYHNNKVTCLEWSKDGTHILTGSEDMSVRVKFIGGKGKGSIHNLFGHKNIIVGAFFSPDEKWIYSVSYDGTLIYWKWYDGESVENENENQEQTKKKQKENPNLIINKFSYGRGVWKNHSRFYLKHKNSTVKSVDFQKKKQLLVVGYLDGSFSIFQLPGFTLVHTLKISDVPIDTVCFNPIGDWVALATKKKSQLLVWEWASETHILKQQGHSQEMTSVDYSPDGRMLVSGGNDNKVKVWNTENGFCFITFKEHKAPVTDVKFSPSGNAVFSSSLDGTIRAFDLIRYRNFRIFTTPKPAQFSCIAIDPSGELICAGTVDDYQIPVWSIQTGKLLDVLWGHEGAISSLSFAPFSYPLLISGSWDKTARIWDIFKNKDVGETLEQGTGLVLCAKFRPDGKEFAVSTSKGQIYIWDAGFGQIKNIIEGKKDLLGGRKLGDLRAWRNRESNLYFESIEYSADGKYLICSGNCNFICIYHVEKTLLVKKFKISSNVDIDGVIHLITNRRNIKEGVDLNQIALDNVDKDGIVGIGRKRTGHWKKDQLPGVNSGFLQTEKRLHIFAKSIKFSPDGRSFSCASTEGLLMYSLDKELVFDPMNLGLEITSENALRELINKEYLKSLIMAIIIGEKKLLTKIFFKIPFSDIPITARNFPRKYLERLISFIAETLDDNVNLEYLLLWIDSLFTAHSIYLKKISVKFLYLFRAIQKQLNQYYSDLSSLCDKNSYRMDYILVLGNQMQETERIKKKRIMFQEEDIQSDEELELKDNNLLSSSKSKKIKKNNKQKIIEKKKIDDNSDNELLFYQEK</sequence>
<evidence type="ECO:0000313" key="7">
    <source>
        <dbReference type="Proteomes" id="UP001146793"/>
    </source>
</evidence>
<dbReference type="InterPro" id="IPR015943">
    <property type="entry name" value="WD40/YVTN_repeat-like_dom_sf"/>
</dbReference>
<dbReference type="SUPFAM" id="SSF50978">
    <property type="entry name" value="WD40 repeat-like"/>
    <property type="match status" value="2"/>
</dbReference>
<keyword evidence="3" id="KW-0677">Repeat</keyword>
<dbReference type="Gene3D" id="2.130.10.10">
    <property type="entry name" value="YVTN repeat-like/Quinoprotein amine dehydrogenase"/>
    <property type="match status" value="3"/>
</dbReference>
<dbReference type="AlphaFoldDB" id="A0AAV7YHR8"/>
<keyword evidence="2 4" id="KW-0853">WD repeat</keyword>
<dbReference type="PROSITE" id="PS00678">
    <property type="entry name" value="WD_REPEATS_1"/>
    <property type="match status" value="2"/>
</dbReference>
<dbReference type="GO" id="GO:0000462">
    <property type="term" value="P:maturation of SSU-rRNA from tricistronic rRNA transcript (SSU-rRNA, 5.8S rRNA, LSU-rRNA)"/>
    <property type="evidence" value="ECO:0007669"/>
    <property type="project" value="TreeGrafter"/>
</dbReference>
<proteinExistence type="inferred from homology"/>
<dbReference type="SMART" id="SM00320">
    <property type="entry name" value="WD40"/>
    <property type="match status" value="10"/>
</dbReference>
<evidence type="ECO:0000256" key="1">
    <source>
        <dbReference type="ARBA" id="ARBA00010226"/>
    </source>
</evidence>
<dbReference type="InterPro" id="IPR001680">
    <property type="entry name" value="WD40_rpt"/>
</dbReference>
<dbReference type="Pfam" id="PF00400">
    <property type="entry name" value="WD40"/>
    <property type="match status" value="6"/>
</dbReference>
<feature type="repeat" description="WD" evidence="4">
    <location>
        <begin position="183"/>
        <end position="224"/>
    </location>
</feature>
<dbReference type="PROSITE" id="PS50082">
    <property type="entry name" value="WD_REPEATS_2"/>
    <property type="match status" value="5"/>
</dbReference>
<dbReference type="InterPro" id="IPR027145">
    <property type="entry name" value="PWP2"/>
</dbReference>
<evidence type="ECO:0000259" key="5">
    <source>
        <dbReference type="Pfam" id="PF04003"/>
    </source>
</evidence>
<dbReference type="EMBL" id="JANTQA010000060">
    <property type="protein sequence ID" value="KAJ3427585.1"/>
    <property type="molecule type" value="Genomic_DNA"/>
</dbReference>
<dbReference type="Pfam" id="PF04003">
    <property type="entry name" value="Utp12"/>
    <property type="match status" value="1"/>
</dbReference>
<comment type="caution">
    <text evidence="6">The sequence shown here is derived from an EMBL/GenBank/DDBJ whole genome shotgun (WGS) entry which is preliminary data.</text>
</comment>
<comment type="similarity">
    <text evidence="1">Belongs to the WD repeat PWP2 family.</text>
</comment>
<dbReference type="GO" id="GO:0000028">
    <property type="term" value="P:ribosomal small subunit assembly"/>
    <property type="evidence" value="ECO:0007669"/>
    <property type="project" value="TreeGrafter"/>
</dbReference>
<dbReference type="InterPro" id="IPR007148">
    <property type="entry name" value="SSU_processome_Utp12"/>
</dbReference>
<organism evidence="6 7">
    <name type="scientific">Anaeramoeba flamelloides</name>
    <dbReference type="NCBI Taxonomy" id="1746091"/>
    <lineage>
        <taxon>Eukaryota</taxon>
        <taxon>Metamonada</taxon>
        <taxon>Anaeramoebidae</taxon>
        <taxon>Anaeramoeba</taxon>
    </lineage>
</organism>
<dbReference type="PANTHER" id="PTHR19858:SF0">
    <property type="entry name" value="PERIODIC TRYPTOPHAN PROTEIN 2 HOMOLOG"/>
    <property type="match status" value="1"/>
</dbReference>
<reference evidence="6" key="1">
    <citation type="submission" date="2022-08" db="EMBL/GenBank/DDBJ databases">
        <title>Novel sulphate-reducing endosymbionts in the free-living metamonad Anaeramoeba.</title>
        <authorList>
            <person name="Jerlstrom-Hultqvist J."/>
            <person name="Cepicka I."/>
            <person name="Gallot-Lavallee L."/>
            <person name="Salas-Leiva D."/>
            <person name="Curtis B.A."/>
            <person name="Zahonova K."/>
            <person name="Pipaliya S."/>
            <person name="Dacks J."/>
            <person name="Roger A.J."/>
        </authorList>
    </citation>
    <scope>NUCLEOTIDE SEQUENCE</scope>
    <source>
        <strain evidence="6">Busselton2</strain>
    </source>
</reference>
<dbReference type="PRINTS" id="PR00320">
    <property type="entry name" value="GPROTEINBRPT"/>
</dbReference>
<dbReference type="InterPro" id="IPR019775">
    <property type="entry name" value="WD40_repeat_CS"/>
</dbReference>
<name>A0AAV7YHR8_9EUKA</name>
<gene>
    <name evidence="6" type="ORF">M0812_25209</name>
</gene>
<dbReference type="GO" id="GO:0032040">
    <property type="term" value="C:small-subunit processome"/>
    <property type="evidence" value="ECO:0007669"/>
    <property type="project" value="TreeGrafter"/>
</dbReference>
<dbReference type="PROSITE" id="PS50294">
    <property type="entry name" value="WD_REPEATS_REGION"/>
    <property type="match status" value="4"/>
</dbReference>
<dbReference type="GO" id="GO:0034388">
    <property type="term" value="C:Pwp2p-containing subcomplex of 90S preribosome"/>
    <property type="evidence" value="ECO:0007669"/>
    <property type="project" value="TreeGrafter"/>
</dbReference>
<evidence type="ECO:0000256" key="4">
    <source>
        <dbReference type="PROSITE-ProRule" id="PRU00221"/>
    </source>
</evidence>
<feature type="repeat" description="WD" evidence="4">
    <location>
        <begin position="389"/>
        <end position="422"/>
    </location>
</feature>
<feature type="repeat" description="WD" evidence="4">
    <location>
        <begin position="347"/>
        <end position="388"/>
    </location>
</feature>
<dbReference type="InterPro" id="IPR036322">
    <property type="entry name" value="WD40_repeat_dom_sf"/>
</dbReference>
<feature type="repeat" description="WD" evidence="4">
    <location>
        <begin position="139"/>
        <end position="169"/>
    </location>
</feature>
<feature type="domain" description="Small-subunit processome Utp12" evidence="5">
    <location>
        <begin position="763"/>
        <end position="866"/>
    </location>
</feature>
<dbReference type="Proteomes" id="UP001146793">
    <property type="component" value="Unassembled WGS sequence"/>
</dbReference>
<feature type="repeat" description="WD" evidence="4">
    <location>
        <begin position="475"/>
        <end position="517"/>
    </location>
</feature>
<evidence type="ECO:0000256" key="2">
    <source>
        <dbReference type="ARBA" id="ARBA00022574"/>
    </source>
</evidence>
<evidence type="ECO:0000256" key="3">
    <source>
        <dbReference type="ARBA" id="ARBA00022737"/>
    </source>
</evidence>
<dbReference type="CDD" id="cd00200">
    <property type="entry name" value="WD40"/>
    <property type="match status" value="1"/>
</dbReference>
<protein>
    <submittedName>
        <fullName evidence="6">Wd40 repeat protein</fullName>
    </submittedName>
</protein>